<feature type="transmembrane region" description="Helical" evidence="2">
    <location>
        <begin position="382"/>
        <end position="400"/>
    </location>
</feature>
<dbReference type="Pfam" id="PF24607">
    <property type="entry name" value="CBM_AftD"/>
    <property type="match status" value="1"/>
</dbReference>
<feature type="region of interest" description="Disordered" evidence="1">
    <location>
        <begin position="1308"/>
        <end position="1342"/>
    </location>
</feature>
<feature type="transmembrane region" description="Helical" evidence="2">
    <location>
        <begin position="104"/>
        <end position="121"/>
    </location>
</feature>
<evidence type="ECO:0000313" key="5">
    <source>
        <dbReference type="EMBL" id="GAA3950398.1"/>
    </source>
</evidence>
<protein>
    <submittedName>
        <fullName evidence="5">DUF3367 domain-containing protein</fullName>
    </submittedName>
</protein>
<keyword evidence="2" id="KW-1133">Transmembrane helix</keyword>
<feature type="domain" description="Alpha-(1-&gt;3)-arabinofuranosyltransferase N-terminal GT-C" evidence="3">
    <location>
        <begin position="29"/>
        <end position="711"/>
    </location>
</feature>
<accession>A0ABP7NMI8</accession>
<feature type="transmembrane region" description="Helical" evidence="2">
    <location>
        <begin position="298"/>
        <end position="323"/>
    </location>
</feature>
<proteinExistence type="predicted"/>
<feature type="transmembrane region" description="Helical" evidence="2">
    <location>
        <begin position="1416"/>
        <end position="1435"/>
    </location>
</feature>
<feature type="transmembrane region" description="Helical" evidence="2">
    <location>
        <begin position="420"/>
        <end position="439"/>
    </location>
</feature>
<dbReference type="Proteomes" id="UP001418444">
    <property type="component" value="Unassembled WGS sequence"/>
</dbReference>
<dbReference type="EMBL" id="BAAAZW010000001">
    <property type="protein sequence ID" value="GAA3950398.1"/>
    <property type="molecule type" value="Genomic_DNA"/>
</dbReference>
<keyword evidence="6" id="KW-1185">Reference proteome</keyword>
<feature type="transmembrane region" description="Helical" evidence="2">
    <location>
        <begin position="232"/>
        <end position="251"/>
    </location>
</feature>
<evidence type="ECO:0000313" key="6">
    <source>
        <dbReference type="Proteomes" id="UP001418444"/>
    </source>
</evidence>
<dbReference type="SUPFAM" id="SSF49785">
    <property type="entry name" value="Galactose-binding domain-like"/>
    <property type="match status" value="2"/>
</dbReference>
<feature type="transmembrane region" description="Helical" evidence="2">
    <location>
        <begin position="1447"/>
        <end position="1465"/>
    </location>
</feature>
<sequence>MTRTLSDRASTDVGRALTRRDVGLIAVLALLASFWQAPGRIAPDTKLDLTADPVGFLSRAAHLWSPDAPMGQIQNQAYGYFFPHGAFFALGDLAGLPGWVTQRLWWALLLTVGVVGLVRLAEALRVGSFASRLLAAAIFATSPRVLTTLGSISSETLPYMLAPWVLVPMVRALDTATADPRPLWQAALRSACAVALMGAVNAVATAAAAGVALAWWAFGLLTRDRMRLRRRLVFGAWWTLGLALACLWWLVPLLLLSRLSPPFLDFIESARVTTEWSSLTEVLRGTSSWTPFVSTERAAGAALVSESAAVLATGALAAAGLAGLAMSRMPFRRRLAAILVAGVVIMCLGYPGSLGSPLAEWYRDFLDGAGAPLRNLHKFDPFLRIPLALGIAHLLARVPVPVGAGSWRAVNRSVTGSRRLAAALVVVVAAISTAGLAWTGGIAPPGSYRAIPGYWQQTADWLAGQSRDQAAPDRALVVPGAPFADQLWGLTRDEPLQPAATTPWAVRDAIPLTPPGAIRALDSIQRELAAGRGSPGLAPTLAQQGVGYLVLRADLEPSSSRSARPLLVAQALRDSPGITRTATFGPPTTPPAADGFVVDNGLRPELPAVTVYRVDATTGTAPRLTPLEEMPRVSGGPESLLAINNARARSGLPPLGPALLAGDARRAGLGEGPGLIVTDTPVLREVDFGRVDDHSSAIRAPDDPRLTKNTVADYPVDGQEPVAAQWLLNGEPGGVRVRTSGSASDATQPGQTSPAASAAAAFDGDPRTAWVSRGLDSAVGRWLAVEFDEPVSNLAVTVTTAKAIGADVSSILVTTDAGSAVAQGLEPGEPTRIVAPSGPTTRVQIRAIETENGGGNQFALAEVELSSAATGLPVSIRQRAVLPEVSGEVSDWVLGPELGGRAQCVTDESAGPDGTDRIRCAAALGLDSESPGVFTRTLSVPRPETVTPSVTLRPLPGATLNQLLAQPGGLRAEGPSAVTDARGTAAAAVDGAQNTAWIAPEPTDQRSRRPTLTVHLPQPARVGALRLSVPDDYPARPTEVSVDLGDGSQTRKVGDDGLVRLDPARTDTVKITVTKTEDLLDTNDLGFTTRAPAGISEVEVLETSGEGTAAVAAAPFDPQRPIVIGCDSDPAGPLGLGMTASGRLIRLQVATTAGALRDGRPVVAQPCPGEPLELAAGQQEIAVNPGEAFTVDAVELRTPAAAATAATTTPPVTQWEATRRSVDVAASPQAQVLSVPESTNPGWHARLAGQELERIVVDGWQQGWVVPAGLGGTVTLTYDLDGAYRWSLGLGLLLVVVLFVAAGRRRRGTPGSGFDSGPPQAPVPAQPAGSTVPGAEPGDAGARVEVPGAEPGDAGARVEVAVAEPGDAGARVEVAVRIAGALAGLAAAWLLCGWWGLAAGLLAGAVAARAGRTARVVAVFGAMFVATVLLAAGPWHSGLPYTGYDPWPQLAALVALSVLVAGLVVPPREPPARPEPSGEGA</sequence>
<evidence type="ECO:0000256" key="2">
    <source>
        <dbReference type="SAM" id="Phobius"/>
    </source>
</evidence>
<evidence type="ECO:0000259" key="3">
    <source>
        <dbReference type="Pfam" id="PF11847"/>
    </source>
</evidence>
<dbReference type="Pfam" id="PF11847">
    <property type="entry name" value="GT-C_AftD"/>
    <property type="match status" value="1"/>
</dbReference>
<evidence type="ECO:0000259" key="4">
    <source>
        <dbReference type="Pfam" id="PF24607"/>
    </source>
</evidence>
<feature type="transmembrane region" description="Helical" evidence="2">
    <location>
        <begin position="335"/>
        <end position="353"/>
    </location>
</feature>
<dbReference type="Gene3D" id="2.60.120.260">
    <property type="entry name" value="Galactose-binding domain-like"/>
    <property type="match status" value="2"/>
</dbReference>
<name>A0ABP7NMI8_9ACTN</name>
<dbReference type="InterPro" id="IPR021798">
    <property type="entry name" value="AftD_N"/>
</dbReference>
<feature type="transmembrane region" description="Helical" evidence="2">
    <location>
        <begin position="193"/>
        <end position="220"/>
    </location>
</feature>
<organism evidence="5 6">
    <name type="scientific">Gordonia caeni</name>
    <dbReference type="NCBI Taxonomy" id="1007097"/>
    <lineage>
        <taxon>Bacteria</taxon>
        <taxon>Bacillati</taxon>
        <taxon>Actinomycetota</taxon>
        <taxon>Actinomycetes</taxon>
        <taxon>Mycobacteriales</taxon>
        <taxon>Gordoniaceae</taxon>
        <taxon>Gordonia</taxon>
    </lineage>
</organism>
<feature type="compositionally biased region" description="Polar residues" evidence="1">
    <location>
        <begin position="739"/>
        <end position="754"/>
    </location>
</feature>
<keyword evidence="2" id="KW-0472">Membrane</keyword>
<feature type="transmembrane region" description="Helical" evidence="2">
    <location>
        <begin position="133"/>
        <end position="152"/>
    </location>
</feature>
<gene>
    <name evidence="5" type="ORF">GCM10022231_05130</name>
</gene>
<dbReference type="RefSeq" id="WP_425552965.1">
    <property type="nucleotide sequence ID" value="NZ_BAAAZW010000001.1"/>
</dbReference>
<feature type="domain" description="Arabinofuranosyltransferase D third carbohydrate binding module" evidence="4">
    <location>
        <begin position="968"/>
        <end position="1109"/>
    </location>
</feature>
<dbReference type="InterPro" id="IPR056997">
    <property type="entry name" value="CBM_AftD"/>
</dbReference>
<comment type="caution">
    <text evidence="5">The sequence shown here is derived from an EMBL/GenBank/DDBJ whole genome shotgun (WGS) entry which is preliminary data.</text>
</comment>
<keyword evidence="2" id="KW-0812">Transmembrane</keyword>
<dbReference type="InterPro" id="IPR008979">
    <property type="entry name" value="Galactose-bd-like_sf"/>
</dbReference>
<feature type="region of interest" description="Disordered" evidence="1">
    <location>
        <begin position="733"/>
        <end position="761"/>
    </location>
</feature>
<reference evidence="6" key="1">
    <citation type="journal article" date="2019" name="Int. J. Syst. Evol. Microbiol.">
        <title>The Global Catalogue of Microorganisms (GCM) 10K type strain sequencing project: providing services to taxonomists for standard genome sequencing and annotation.</title>
        <authorList>
            <consortium name="The Broad Institute Genomics Platform"/>
            <consortium name="The Broad Institute Genome Sequencing Center for Infectious Disease"/>
            <person name="Wu L."/>
            <person name="Ma J."/>
        </authorList>
    </citation>
    <scope>NUCLEOTIDE SEQUENCE [LARGE SCALE GENOMIC DNA]</scope>
    <source>
        <strain evidence="6">JCM 16923</strain>
    </source>
</reference>
<evidence type="ECO:0000256" key="1">
    <source>
        <dbReference type="SAM" id="MobiDB-lite"/>
    </source>
</evidence>